<dbReference type="SUPFAM" id="SSF53474">
    <property type="entry name" value="alpha/beta-Hydrolases"/>
    <property type="match status" value="1"/>
</dbReference>
<dbReference type="PANTHER" id="PTHR17630:SF44">
    <property type="entry name" value="PROTEIN AIM2"/>
    <property type="match status" value="1"/>
</dbReference>
<feature type="domain" description="Dienelactone hydrolase" evidence="1">
    <location>
        <begin position="32"/>
        <end position="245"/>
    </location>
</feature>
<comment type="caution">
    <text evidence="2">The sequence shown here is derived from an EMBL/GenBank/DDBJ whole genome shotgun (WGS) entry which is preliminary data.</text>
</comment>
<dbReference type="GO" id="GO:0016787">
    <property type="term" value="F:hydrolase activity"/>
    <property type="evidence" value="ECO:0007669"/>
    <property type="project" value="UniProtKB-KW"/>
</dbReference>
<gene>
    <name evidence="2" type="ORF">C8A04DRAFT_28695</name>
</gene>
<dbReference type="InterPro" id="IPR029058">
    <property type="entry name" value="AB_hydrolase_fold"/>
</dbReference>
<organism evidence="2 3">
    <name type="scientific">Dichotomopilus funicola</name>
    <dbReference type="NCBI Taxonomy" id="1934379"/>
    <lineage>
        <taxon>Eukaryota</taxon>
        <taxon>Fungi</taxon>
        <taxon>Dikarya</taxon>
        <taxon>Ascomycota</taxon>
        <taxon>Pezizomycotina</taxon>
        <taxon>Sordariomycetes</taxon>
        <taxon>Sordariomycetidae</taxon>
        <taxon>Sordariales</taxon>
        <taxon>Chaetomiaceae</taxon>
        <taxon>Dichotomopilus</taxon>
    </lineage>
</organism>
<dbReference type="AlphaFoldDB" id="A0AAN6V2M5"/>
<dbReference type="Pfam" id="PF01738">
    <property type="entry name" value="DLH"/>
    <property type="match status" value="1"/>
</dbReference>
<dbReference type="Gene3D" id="3.40.50.1820">
    <property type="entry name" value="alpha/beta hydrolase"/>
    <property type="match status" value="1"/>
</dbReference>
<dbReference type="InterPro" id="IPR002925">
    <property type="entry name" value="Dienelactn_hydro"/>
</dbReference>
<name>A0AAN6V2M5_9PEZI</name>
<dbReference type="GeneID" id="87817357"/>
<proteinExistence type="predicted"/>
<reference evidence="2" key="2">
    <citation type="submission" date="2023-05" db="EMBL/GenBank/DDBJ databases">
        <authorList>
            <consortium name="Lawrence Berkeley National Laboratory"/>
            <person name="Steindorff A."/>
            <person name="Hensen N."/>
            <person name="Bonometti L."/>
            <person name="Westerberg I."/>
            <person name="Brannstrom I.O."/>
            <person name="Guillou S."/>
            <person name="Cros-Aarteil S."/>
            <person name="Calhoun S."/>
            <person name="Haridas S."/>
            <person name="Kuo A."/>
            <person name="Mondo S."/>
            <person name="Pangilinan J."/>
            <person name="Riley R."/>
            <person name="Labutti K."/>
            <person name="Andreopoulos B."/>
            <person name="Lipzen A."/>
            <person name="Chen C."/>
            <person name="Yanf M."/>
            <person name="Daum C."/>
            <person name="Ng V."/>
            <person name="Clum A."/>
            <person name="Ohm R."/>
            <person name="Martin F."/>
            <person name="Silar P."/>
            <person name="Natvig D."/>
            <person name="Lalanne C."/>
            <person name="Gautier V."/>
            <person name="Ament-Velasquez S.L."/>
            <person name="Kruys A."/>
            <person name="Hutchinson M.I."/>
            <person name="Powell A.J."/>
            <person name="Barry K."/>
            <person name="Miller A.N."/>
            <person name="Grigoriev I.V."/>
            <person name="Debuchy R."/>
            <person name="Gladieux P."/>
            <person name="Thoren M.H."/>
            <person name="Johannesson H."/>
        </authorList>
    </citation>
    <scope>NUCLEOTIDE SEQUENCE</scope>
    <source>
        <strain evidence="2">CBS 141.50</strain>
    </source>
</reference>
<dbReference type="RefSeq" id="XP_062637073.1">
    <property type="nucleotide sequence ID" value="XM_062780744.1"/>
</dbReference>
<sequence>MTSLPPARCCTLGNLHEGEAQGEIRDIGKISTYFAYPPDKSATENAILILTDVIGHQFINAQLLADKFAANGYLVVMPDLFEGDTVPLNRPEGFKIMDWLQNHLPQHVEPIIDEVIKEMREKLGVKRIGGIGYCFGGRYVCRYLKPGTGKLEVAYTAHPTMVGPDELAGIEGPLSIAAAVKDFVFTTEKRHESEEILAKLDVPYQINLFSDVDHGFAVRCDLTQRRQKAAKEAAFTQAVQWFDLYLKE</sequence>
<accession>A0AAN6V2M5</accession>
<evidence type="ECO:0000313" key="3">
    <source>
        <dbReference type="Proteomes" id="UP001302676"/>
    </source>
</evidence>
<protein>
    <submittedName>
        <fullName evidence="2">Dienelactone hydrolase</fullName>
    </submittedName>
</protein>
<reference evidence="2" key="1">
    <citation type="journal article" date="2023" name="Mol. Phylogenet. Evol.">
        <title>Genome-scale phylogeny and comparative genomics of the fungal order Sordariales.</title>
        <authorList>
            <person name="Hensen N."/>
            <person name="Bonometti L."/>
            <person name="Westerberg I."/>
            <person name="Brannstrom I.O."/>
            <person name="Guillou S."/>
            <person name="Cros-Aarteil S."/>
            <person name="Calhoun S."/>
            <person name="Haridas S."/>
            <person name="Kuo A."/>
            <person name="Mondo S."/>
            <person name="Pangilinan J."/>
            <person name="Riley R."/>
            <person name="LaButti K."/>
            <person name="Andreopoulos B."/>
            <person name="Lipzen A."/>
            <person name="Chen C."/>
            <person name="Yan M."/>
            <person name="Daum C."/>
            <person name="Ng V."/>
            <person name="Clum A."/>
            <person name="Steindorff A."/>
            <person name="Ohm R.A."/>
            <person name="Martin F."/>
            <person name="Silar P."/>
            <person name="Natvig D.O."/>
            <person name="Lalanne C."/>
            <person name="Gautier V."/>
            <person name="Ament-Velasquez S.L."/>
            <person name="Kruys A."/>
            <person name="Hutchinson M.I."/>
            <person name="Powell A.J."/>
            <person name="Barry K."/>
            <person name="Miller A.N."/>
            <person name="Grigoriev I.V."/>
            <person name="Debuchy R."/>
            <person name="Gladieux P."/>
            <person name="Hiltunen Thoren M."/>
            <person name="Johannesson H."/>
        </authorList>
    </citation>
    <scope>NUCLEOTIDE SEQUENCE</scope>
    <source>
        <strain evidence="2">CBS 141.50</strain>
    </source>
</reference>
<keyword evidence="3" id="KW-1185">Reference proteome</keyword>
<dbReference type="EMBL" id="MU853584">
    <property type="protein sequence ID" value="KAK4143702.1"/>
    <property type="molecule type" value="Genomic_DNA"/>
</dbReference>
<dbReference type="PANTHER" id="PTHR17630">
    <property type="entry name" value="DIENELACTONE HYDROLASE"/>
    <property type="match status" value="1"/>
</dbReference>
<evidence type="ECO:0000259" key="1">
    <source>
        <dbReference type="Pfam" id="PF01738"/>
    </source>
</evidence>
<dbReference type="Proteomes" id="UP001302676">
    <property type="component" value="Unassembled WGS sequence"/>
</dbReference>
<evidence type="ECO:0000313" key="2">
    <source>
        <dbReference type="EMBL" id="KAK4143702.1"/>
    </source>
</evidence>
<keyword evidence="2" id="KW-0378">Hydrolase</keyword>